<dbReference type="NCBIfam" id="NF033103">
    <property type="entry name" value="bla_class_A"/>
    <property type="match status" value="1"/>
</dbReference>
<dbReference type="PANTHER" id="PTHR35333">
    <property type="entry name" value="BETA-LACTAMASE"/>
    <property type="match status" value="1"/>
</dbReference>
<dbReference type="EMBL" id="CP112887">
    <property type="protein sequence ID" value="WBW63586.1"/>
    <property type="molecule type" value="Genomic_DNA"/>
</dbReference>
<sequence length="291" mass="31505">MRQYRFALLPLLAALALPGWAHEATVATVKHAESQLQGRVGYAELDLASGQLLAGYRPDERFPMMSTFKVLLCGAVLSRVDAGEEQLDRRIHYRQQDLVEYSPVTEKHLTAGLTVGELCAAAITLSDNTAANLLLTTLGGPQGLTAFLRHSGDQTSRLDRWETELNEARPGDVRDTTTAQAMARTLRNLLTGRVLSPASQQQLQRWMVEDKVAGPLLRSALPAGWFIADKTGAGNRGSRGIIAALGPDGKAGRIVVIYLTGTPASMDERNKQIAAIGKTLVAHWSADEKTP</sequence>
<dbReference type="SUPFAM" id="SSF56601">
    <property type="entry name" value="beta-lactamase/transpeptidase-like"/>
    <property type="match status" value="1"/>
</dbReference>
<evidence type="ECO:0000256" key="5">
    <source>
        <dbReference type="ARBA" id="ARBA00023251"/>
    </source>
</evidence>
<comment type="similarity">
    <text evidence="2 6">Belongs to the class-A beta-lactamase family.</text>
</comment>
<feature type="signal peptide" evidence="7">
    <location>
        <begin position="1"/>
        <end position="23"/>
    </location>
</feature>
<feature type="domain" description="Beta-lactamase class A catalytic" evidence="8">
    <location>
        <begin position="46"/>
        <end position="257"/>
    </location>
</feature>
<dbReference type="EC" id="3.5.2.6" evidence="3 6"/>
<dbReference type="PANTHER" id="PTHR35333:SF3">
    <property type="entry name" value="BETA-LACTAMASE-TYPE TRANSPEPTIDASE FOLD CONTAINING PROTEIN"/>
    <property type="match status" value="1"/>
</dbReference>
<keyword evidence="5 6" id="KW-0046">Antibiotic resistance</keyword>
<evidence type="ECO:0000259" key="8">
    <source>
        <dbReference type="Pfam" id="PF13354"/>
    </source>
</evidence>
<dbReference type="GO" id="GO:0046677">
    <property type="term" value="P:response to antibiotic"/>
    <property type="evidence" value="ECO:0007669"/>
    <property type="project" value="UniProtKB-UniRule"/>
</dbReference>
<keyword evidence="4 6" id="KW-0378">Hydrolase</keyword>
<proteinExistence type="inferred from homology"/>
<evidence type="ECO:0000313" key="9">
    <source>
        <dbReference type="EMBL" id="WBW63586.1"/>
    </source>
</evidence>
<evidence type="ECO:0000256" key="1">
    <source>
        <dbReference type="ARBA" id="ARBA00001526"/>
    </source>
</evidence>
<dbReference type="Proteomes" id="UP001210130">
    <property type="component" value="Chromosome"/>
</dbReference>
<dbReference type="GO" id="GO:0008800">
    <property type="term" value="F:beta-lactamase activity"/>
    <property type="evidence" value="ECO:0007669"/>
    <property type="project" value="UniProtKB-UniRule"/>
</dbReference>
<organism evidence="9 10">
    <name type="scientific">Klebsiella electrica</name>
    <dbReference type="NCBI Taxonomy" id="1259973"/>
    <lineage>
        <taxon>Bacteria</taxon>
        <taxon>Pseudomonadati</taxon>
        <taxon>Pseudomonadota</taxon>
        <taxon>Gammaproteobacteria</taxon>
        <taxon>Enterobacterales</taxon>
        <taxon>Enterobacteriaceae</taxon>
        <taxon>Klebsiella/Raoultella group</taxon>
        <taxon>Klebsiella</taxon>
    </lineage>
</organism>
<dbReference type="Pfam" id="PF13354">
    <property type="entry name" value="Beta-lactamase2"/>
    <property type="match status" value="1"/>
</dbReference>
<dbReference type="PROSITE" id="PS00146">
    <property type="entry name" value="BETA_LACTAMASE_A"/>
    <property type="match status" value="1"/>
</dbReference>
<evidence type="ECO:0000256" key="4">
    <source>
        <dbReference type="ARBA" id="ARBA00022801"/>
    </source>
</evidence>
<dbReference type="GO" id="GO:0030655">
    <property type="term" value="P:beta-lactam antibiotic catabolic process"/>
    <property type="evidence" value="ECO:0007669"/>
    <property type="project" value="InterPro"/>
</dbReference>
<dbReference type="Gene3D" id="3.40.710.10">
    <property type="entry name" value="DD-peptidase/beta-lactamase superfamily"/>
    <property type="match status" value="1"/>
</dbReference>
<feature type="chain" id="PRO_5042599292" description="Beta-lactamase" evidence="7">
    <location>
        <begin position="24"/>
        <end position="291"/>
    </location>
</feature>
<gene>
    <name evidence="9" type="primary">bla</name>
    <name evidence="9" type="ORF">OR613_12195</name>
</gene>
<dbReference type="InterPro" id="IPR023650">
    <property type="entry name" value="Beta-lactam_class-A_AS"/>
</dbReference>
<evidence type="ECO:0000256" key="3">
    <source>
        <dbReference type="ARBA" id="ARBA00012865"/>
    </source>
</evidence>
<evidence type="ECO:0000256" key="2">
    <source>
        <dbReference type="ARBA" id="ARBA00009009"/>
    </source>
</evidence>
<evidence type="ECO:0000313" key="10">
    <source>
        <dbReference type="Proteomes" id="UP001210130"/>
    </source>
</evidence>
<accession>A0AAJ5QX75</accession>
<dbReference type="InterPro" id="IPR000871">
    <property type="entry name" value="Beta-lactam_class-A"/>
</dbReference>
<reference evidence="9 10" key="1">
    <citation type="journal article" date="2023" name="Microbiol. Resour. Announc.">
        <title>Complete Genome Sequence of the First Colistin-Resistant Raoultella electrica Strain.</title>
        <authorList>
            <person name="Aldeia C."/>
            <person name="Campos-Madueno E.I."/>
            <person name="Sendi P."/>
            <person name="Endimiani A."/>
        </authorList>
    </citation>
    <scope>NUCLEOTIDE SEQUENCE [LARGE SCALE GENOMIC DNA]</scope>
    <source>
        <strain evidence="9 10">S2-IND-01-C</strain>
    </source>
</reference>
<keyword evidence="10" id="KW-1185">Reference proteome</keyword>
<dbReference type="PRINTS" id="PR00118">
    <property type="entry name" value="BLACTAMASEA"/>
</dbReference>
<evidence type="ECO:0000256" key="7">
    <source>
        <dbReference type="SAM" id="SignalP"/>
    </source>
</evidence>
<dbReference type="InterPro" id="IPR045155">
    <property type="entry name" value="Beta-lactam_cat"/>
</dbReference>
<dbReference type="RefSeq" id="WP_131050237.1">
    <property type="nucleotide sequence ID" value="NZ_CP112887.1"/>
</dbReference>
<name>A0AAJ5QX75_9ENTR</name>
<evidence type="ECO:0000256" key="6">
    <source>
        <dbReference type="RuleBase" id="RU361140"/>
    </source>
</evidence>
<dbReference type="AlphaFoldDB" id="A0AAJ5QX75"/>
<protein>
    <recommendedName>
        <fullName evidence="3 6">Beta-lactamase</fullName>
        <ecNumber evidence="3 6">3.5.2.6</ecNumber>
    </recommendedName>
</protein>
<dbReference type="InterPro" id="IPR012338">
    <property type="entry name" value="Beta-lactam/transpept-like"/>
</dbReference>
<keyword evidence="7" id="KW-0732">Signal</keyword>
<comment type="catalytic activity">
    <reaction evidence="1 6">
        <text>a beta-lactam + H2O = a substituted beta-amino acid</text>
        <dbReference type="Rhea" id="RHEA:20401"/>
        <dbReference type="ChEBI" id="CHEBI:15377"/>
        <dbReference type="ChEBI" id="CHEBI:35627"/>
        <dbReference type="ChEBI" id="CHEBI:140347"/>
        <dbReference type="EC" id="3.5.2.6"/>
    </reaction>
</comment>
<dbReference type="NCBIfam" id="NF000275">
    <property type="entry name" value="blaPLA_ORN_TER"/>
    <property type="match status" value="1"/>
</dbReference>